<dbReference type="EMBL" id="BAAFSV010000001">
    <property type="protein sequence ID" value="GAB1311331.1"/>
    <property type="molecule type" value="Genomic_DNA"/>
</dbReference>
<organism evidence="1 2">
    <name type="scientific">Madurella fahalii</name>
    <dbReference type="NCBI Taxonomy" id="1157608"/>
    <lineage>
        <taxon>Eukaryota</taxon>
        <taxon>Fungi</taxon>
        <taxon>Dikarya</taxon>
        <taxon>Ascomycota</taxon>
        <taxon>Pezizomycotina</taxon>
        <taxon>Sordariomycetes</taxon>
        <taxon>Sordariomycetidae</taxon>
        <taxon>Sordariales</taxon>
        <taxon>Sordariales incertae sedis</taxon>
        <taxon>Madurella</taxon>
    </lineage>
</organism>
<comment type="caution">
    <text evidence="1">The sequence shown here is derived from an EMBL/GenBank/DDBJ whole genome shotgun (WGS) entry which is preliminary data.</text>
</comment>
<protein>
    <submittedName>
        <fullName evidence="1">Uncharacterized protein</fullName>
    </submittedName>
</protein>
<dbReference type="Proteomes" id="UP001628179">
    <property type="component" value="Unassembled WGS sequence"/>
</dbReference>
<dbReference type="RefSeq" id="XP_070913064.1">
    <property type="nucleotide sequence ID" value="XM_071056963.1"/>
</dbReference>
<accession>A0ABQ0G0Q1</accession>
<proteinExistence type="predicted"/>
<gene>
    <name evidence="1" type="ORF">MFIFM68171_01541</name>
</gene>
<evidence type="ECO:0000313" key="1">
    <source>
        <dbReference type="EMBL" id="GAB1311331.1"/>
    </source>
</evidence>
<name>A0ABQ0G0Q1_9PEZI</name>
<keyword evidence="2" id="KW-1185">Reference proteome</keyword>
<dbReference type="GeneID" id="98172286"/>
<reference evidence="1 2" key="1">
    <citation type="submission" date="2024-09" db="EMBL/GenBank/DDBJ databases">
        <title>Itraconazole resistance in Madurella fahalii resulting from another homologue of gene encoding cytochrome P450 14-alpha sterol demethylase (CYP51).</title>
        <authorList>
            <person name="Yoshioka I."/>
            <person name="Fahal A.H."/>
            <person name="Kaneko S."/>
            <person name="Yaguchi T."/>
        </authorList>
    </citation>
    <scope>NUCLEOTIDE SEQUENCE [LARGE SCALE GENOMIC DNA]</scope>
    <source>
        <strain evidence="1 2">IFM 68171</strain>
    </source>
</reference>
<sequence length="221" mass="24143">MFISPLHILYLKPSADPIFVADKAFYYEGDPIPIYYSIAKRLGTALVAQDVISQYTSVPLSDGDLERGIGTRRWDTLPGMSWKHERPLEEVLDDDSAPTQVNSPEDDSRGADRVISIFECLGCSDSSQYINIYPNMPNPLPDVESNIVSALVSGTTACYQMIAVCTCCAQEEPIDNFIMACITSTNQGVPVCGNCIYQGVASTCELTGSYYGAVFSEPSVY</sequence>
<evidence type="ECO:0000313" key="2">
    <source>
        <dbReference type="Proteomes" id="UP001628179"/>
    </source>
</evidence>